<proteinExistence type="predicted"/>
<feature type="non-terminal residue" evidence="1">
    <location>
        <position position="70"/>
    </location>
</feature>
<name>X0WI55_9ZZZZ</name>
<organism evidence="1">
    <name type="scientific">marine sediment metagenome</name>
    <dbReference type="NCBI Taxonomy" id="412755"/>
    <lineage>
        <taxon>unclassified sequences</taxon>
        <taxon>metagenomes</taxon>
        <taxon>ecological metagenomes</taxon>
    </lineage>
</organism>
<dbReference type="AlphaFoldDB" id="X0WI55"/>
<reference evidence="1" key="1">
    <citation type="journal article" date="2014" name="Front. Microbiol.">
        <title>High frequency of phylogenetically diverse reductive dehalogenase-homologous genes in deep subseafloor sedimentary metagenomes.</title>
        <authorList>
            <person name="Kawai M."/>
            <person name="Futagami T."/>
            <person name="Toyoda A."/>
            <person name="Takaki Y."/>
            <person name="Nishi S."/>
            <person name="Hori S."/>
            <person name="Arai W."/>
            <person name="Tsubouchi T."/>
            <person name="Morono Y."/>
            <person name="Uchiyama I."/>
            <person name="Ito T."/>
            <person name="Fujiyama A."/>
            <person name="Inagaki F."/>
            <person name="Takami H."/>
        </authorList>
    </citation>
    <scope>NUCLEOTIDE SEQUENCE</scope>
    <source>
        <strain evidence="1">Expedition CK06-06</strain>
    </source>
</reference>
<accession>X0WI55</accession>
<comment type="caution">
    <text evidence="1">The sequence shown here is derived from an EMBL/GenBank/DDBJ whole genome shotgun (WGS) entry which is preliminary data.</text>
</comment>
<evidence type="ECO:0000313" key="1">
    <source>
        <dbReference type="EMBL" id="GAG30649.1"/>
    </source>
</evidence>
<dbReference type="EMBL" id="BARS01047894">
    <property type="protein sequence ID" value="GAG30649.1"/>
    <property type="molecule type" value="Genomic_DNA"/>
</dbReference>
<sequence>MSGFCRAKFVVACVLMGMLASEARCQVARGRPVPSRVRRVDRAIQGGVKFLLSQITEDGSVQAETRSDDS</sequence>
<protein>
    <submittedName>
        <fullName evidence="1">Uncharacterized protein</fullName>
    </submittedName>
</protein>
<gene>
    <name evidence="1" type="ORF">S01H1_71881</name>
</gene>